<feature type="compositionally biased region" description="Basic and acidic residues" evidence="1">
    <location>
        <begin position="160"/>
        <end position="173"/>
    </location>
</feature>
<protein>
    <submittedName>
        <fullName evidence="2">Uncharacterized protein</fullName>
    </submittedName>
</protein>
<accession>A0A3M2LDI4</accession>
<sequence>MLGVIQHLAGRYLESFRRPAFHQLWPFAPDLASRLGDESLTPDTELLDEHHRRLRATIATIDGAGLASDDEDLADMKQHCQQTLDDIETLQSDGSADRVLASAISGGPLSELQQWLLIETITLGAYGSPTVQFTLDRPDVKNRLEIADLRHAISAAREWADEREAELHERETSGEGSQPAG</sequence>
<reference evidence="2 3" key="1">
    <citation type="submission" date="2018-10" db="EMBL/GenBank/DDBJ databases">
        <title>Isolation from cow dung.</title>
        <authorList>
            <person name="Ling L."/>
        </authorList>
    </citation>
    <scope>NUCLEOTIDE SEQUENCE [LARGE SCALE GENOMIC DNA]</scope>
    <source>
        <strain evidence="2 3">NEAU-LL90</strain>
    </source>
</reference>
<gene>
    <name evidence="2" type="ORF">EBN03_05010</name>
</gene>
<evidence type="ECO:0000256" key="1">
    <source>
        <dbReference type="SAM" id="MobiDB-lite"/>
    </source>
</evidence>
<name>A0A3M2LDI4_9NOCA</name>
<evidence type="ECO:0000313" key="3">
    <source>
        <dbReference type="Proteomes" id="UP000279275"/>
    </source>
</evidence>
<proteinExistence type="predicted"/>
<dbReference type="Proteomes" id="UP000279275">
    <property type="component" value="Unassembled WGS sequence"/>
</dbReference>
<evidence type="ECO:0000313" key="2">
    <source>
        <dbReference type="EMBL" id="RMI35597.1"/>
    </source>
</evidence>
<dbReference type="AlphaFoldDB" id="A0A3M2LDI4"/>
<feature type="region of interest" description="Disordered" evidence="1">
    <location>
        <begin position="160"/>
        <end position="181"/>
    </location>
</feature>
<comment type="caution">
    <text evidence="2">The sequence shown here is derived from an EMBL/GenBank/DDBJ whole genome shotgun (WGS) entry which is preliminary data.</text>
</comment>
<organism evidence="2 3">
    <name type="scientific">Nocardia stercoris</name>
    <dbReference type="NCBI Taxonomy" id="2483361"/>
    <lineage>
        <taxon>Bacteria</taxon>
        <taxon>Bacillati</taxon>
        <taxon>Actinomycetota</taxon>
        <taxon>Actinomycetes</taxon>
        <taxon>Mycobacteriales</taxon>
        <taxon>Nocardiaceae</taxon>
        <taxon>Nocardia</taxon>
    </lineage>
</organism>
<keyword evidence="3" id="KW-1185">Reference proteome</keyword>
<dbReference type="EMBL" id="RFFH01000001">
    <property type="protein sequence ID" value="RMI35597.1"/>
    <property type="molecule type" value="Genomic_DNA"/>
</dbReference>